<accession>A0ABN7VQC7</accession>
<comment type="caution">
    <text evidence="1">The sequence shown here is derived from an EMBL/GenBank/DDBJ whole genome shotgun (WGS) entry which is preliminary data.</text>
</comment>
<protein>
    <submittedName>
        <fullName evidence="1">41971_t:CDS:1</fullName>
    </submittedName>
</protein>
<dbReference type="Proteomes" id="UP000789901">
    <property type="component" value="Unassembled WGS sequence"/>
</dbReference>
<evidence type="ECO:0000313" key="2">
    <source>
        <dbReference type="Proteomes" id="UP000789901"/>
    </source>
</evidence>
<keyword evidence="2" id="KW-1185">Reference proteome</keyword>
<reference evidence="1 2" key="1">
    <citation type="submission" date="2021-06" db="EMBL/GenBank/DDBJ databases">
        <authorList>
            <person name="Kallberg Y."/>
            <person name="Tangrot J."/>
            <person name="Rosling A."/>
        </authorList>
    </citation>
    <scope>NUCLEOTIDE SEQUENCE [LARGE SCALE GENOMIC DNA]</scope>
    <source>
        <strain evidence="1 2">120-4 pot B 10/14</strain>
    </source>
</reference>
<evidence type="ECO:0000313" key="1">
    <source>
        <dbReference type="EMBL" id="CAG8792319.1"/>
    </source>
</evidence>
<organism evidence="1 2">
    <name type="scientific">Gigaspora margarita</name>
    <dbReference type="NCBI Taxonomy" id="4874"/>
    <lineage>
        <taxon>Eukaryota</taxon>
        <taxon>Fungi</taxon>
        <taxon>Fungi incertae sedis</taxon>
        <taxon>Mucoromycota</taxon>
        <taxon>Glomeromycotina</taxon>
        <taxon>Glomeromycetes</taxon>
        <taxon>Diversisporales</taxon>
        <taxon>Gigasporaceae</taxon>
        <taxon>Gigaspora</taxon>
    </lineage>
</organism>
<name>A0ABN7VQC7_GIGMA</name>
<proteinExistence type="predicted"/>
<gene>
    <name evidence="1" type="ORF">GMARGA_LOCUS21431</name>
</gene>
<sequence>MNIWVGQVSASGLILTNELVKSKGREFGSLLGISKEELKFLNRWNQASESLFQYELENIYNVDETVLFYCMLPNQTLAKQPVARSKQLKYIDSEFRIQDRKILLFVGNAPSYSLPELSNITKKKQLTIIKLKGRLKSNTEVLAEDYAEVHTEDHAKVHTEDHAEVHIKDHAGVHVEDYIKAHVKGLIEAHMEEQEPIPILLVDETNNLLRH</sequence>
<dbReference type="EMBL" id="CAJVQB010019793">
    <property type="protein sequence ID" value="CAG8792319.1"/>
    <property type="molecule type" value="Genomic_DNA"/>
</dbReference>